<dbReference type="EMBL" id="JAXQNO010000004">
    <property type="protein sequence ID" value="KAK4800025.1"/>
    <property type="molecule type" value="Genomic_DNA"/>
</dbReference>
<sequence length="121" mass="12576">MDNFGDTTLRLNCLGYGGSNTLTLGNDHDCHGAKFVDSSSDGCRLVLGLGPAPSTCYYGLNGTDKGKGLTAMPLRVLASEGDSMLKLGPSGVTKEIFGLLEGVVTGENNFSTALNNHDLCC</sequence>
<accession>A0AAN7M654</accession>
<keyword evidence="2" id="KW-1185">Reference proteome</keyword>
<gene>
    <name evidence="1" type="ORF">SAY86_025390</name>
</gene>
<proteinExistence type="predicted"/>
<dbReference type="AlphaFoldDB" id="A0AAN7M654"/>
<evidence type="ECO:0000313" key="2">
    <source>
        <dbReference type="Proteomes" id="UP001346149"/>
    </source>
</evidence>
<organism evidence="1 2">
    <name type="scientific">Trapa natans</name>
    <name type="common">Water chestnut</name>
    <dbReference type="NCBI Taxonomy" id="22666"/>
    <lineage>
        <taxon>Eukaryota</taxon>
        <taxon>Viridiplantae</taxon>
        <taxon>Streptophyta</taxon>
        <taxon>Embryophyta</taxon>
        <taxon>Tracheophyta</taxon>
        <taxon>Spermatophyta</taxon>
        <taxon>Magnoliopsida</taxon>
        <taxon>eudicotyledons</taxon>
        <taxon>Gunneridae</taxon>
        <taxon>Pentapetalae</taxon>
        <taxon>rosids</taxon>
        <taxon>malvids</taxon>
        <taxon>Myrtales</taxon>
        <taxon>Lythraceae</taxon>
        <taxon>Trapa</taxon>
    </lineage>
</organism>
<name>A0AAN7M654_TRANT</name>
<comment type="caution">
    <text evidence="1">The sequence shown here is derived from an EMBL/GenBank/DDBJ whole genome shotgun (WGS) entry which is preliminary data.</text>
</comment>
<protein>
    <submittedName>
        <fullName evidence="1">Uncharacterized protein</fullName>
    </submittedName>
</protein>
<evidence type="ECO:0000313" key="1">
    <source>
        <dbReference type="EMBL" id="KAK4800025.1"/>
    </source>
</evidence>
<dbReference type="Proteomes" id="UP001346149">
    <property type="component" value="Unassembled WGS sequence"/>
</dbReference>
<reference evidence="1 2" key="1">
    <citation type="journal article" date="2023" name="Hortic Res">
        <title>Pangenome of water caltrop reveals structural variations and asymmetric subgenome divergence after allopolyploidization.</title>
        <authorList>
            <person name="Zhang X."/>
            <person name="Chen Y."/>
            <person name="Wang L."/>
            <person name="Yuan Y."/>
            <person name="Fang M."/>
            <person name="Shi L."/>
            <person name="Lu R."/>
            <person name="Comes H.P."/>
            <person name="Ma Y."/>
            <person name="Chen Y."/>
            <person name="Huang G."/>
            <person name="Zhou Y."/>
            <person name="Zheng Z."/>
            <person name="Qiu Y."/>
        </authorList>
    </citation>
    <scope>NUCLEOTIDE SEQUENCE [LARGE SCALE GENOMIC DNA]</scope>
    <source>
        <strain evidence="1">F231</strain>
    </source>
</reference>